<comment type="caution">
    <text evidence="1">The sequence shown here is derived from an EMBL/GenBank/DDBJ whole genome shotgun (WGS) entry which is preliminary data.</text>
</comment>
<dbReference type="EMBL" id="WAAR01000039">
    <property type="protein sequence ID" value="KAB1116586.1"/>
    <property type="molecule type" value="Genomic_DNA"/>
</dbReference>
<dbReference type="RefSeq" id="WP_151012583.1">
    <property type="nucleotide sequence ID" value="NZ_WAAR01000039.1"/>
</dbReference>
<name>A0ABQ6UIA4_9ACTN</name>
<sequence>MGVAVALAGAAAAFGLNWWGSQPHDDKPPAVASSHSPTREPLARRQAALNRARFPAPAIADFAEPWLPTVSDCITDVSSGGPQRSTGEQSRTRCTAGFITTYWISYHTLADRDRAQARYRAQAANAPKLAPGATPPVDRIAPGGSRKVQYIEYAYEIPSGERAGQVVVAVWWSDPTQPIAGVFLAYWSEDLGSSWVPLRDLWNQAS</sequence>
<accession>A0ABQ6UIA4</accession>
<evidence type="ECO:0000313" key="1">
    <source>
        <dbReference type="EMBL" id="KAB1116586.1"/>
    </source>
</evidence>
<keyword evidence="2" id="KW-1185">Reference proteome</keyword>
<gene>
    <name evidence="1" type="ORF">F6X54_11145</name>
</gene>
<dbReference type="Proteomes" id="UP000471364">
    <property type="component" value="Unassembled WGS sequence"/>
</dbReference>
<protein>
    <submittedName>
        <fullName evidence="1">Uncharacterized protein</fullName>
    </submittedName>
</protein>
<evidence type="ECO:0000313" key="2">
    <source>
        <dbReference type="Proteomes" id="UP000471364"/>
    </source>
</evidence>
<organism evidence="1 2">
    <name type="scientific">Micromonospora aurantiaca</name>
    <name type="common">nom. illeg.</name>
    <dbReference type="NCBI Taxonomy" id="47850"/>
    <lineage>
        <taxon>Bacteria</taxon>
        <taxon>Bacillati</taxon>
        <taxon>Actinomycetota</taxon>
        <taxon>Actinomycetes</taxon>
        <taxon>Micromonosporales</taxon>
        <taxon>Micromonosporaceae</taxon>
        <taxon>Micromonospora</taxon>
    </lineage>
</organism>
<proteinExistence type="predicted"/>
<reference evidence="1 2" key="1">
    <citation type="submission" date="2019-09" db="EMBL/GenBank/DDBJ databases">
        <title>High taxonomic diversity of Micromonospora strains isolated from Medicago sativa nodules in different geographical locations.</title>
        <authorList>
            <person name="Martinez-Hidalgo P."/>
            <person name="Flores-Felix J.D."/>
            <person name="Velazquez E."/>
            <person name="Brau L."/>
            <person name="Trujillo M.E."/>
            <person name="Martinez-Molina E."/>
        </authorList>
    </citation>
    <scope>NUCLEOTIDE SEQUENCE [LARGE SCALE GENOMIC DNA]</scope>
    <source>
        <strain evidence="1 2">ALFB5</strain>
    </source>
</reference>